<dbReference type="Gene3D" id="1.10.1200.10">
    <property type="entry name" value="ACP-like"/>
    <property type="match status" value="1"/>
</dbReference>
<dbReference type="InterPro" id="IPR020841">
    <property type="entry name" value="PKS_Beta-ketoAc_synthase_dom"/>
</dbReference>
<evidence type="ECO:0000256" key="7">
    <source>
        <dbReference type="ARBA" id="ARBA00023268"/>
    </source>
</evidence>
<dbReference type="Pfam" id="PF00698">
    <property type="entry name" value="Acyl_transf_1"/>
    <property type="match status" value="1"/>
</dbReference>
<organism evidence="13 14">
    <name type="scientific">Streptomyces musisoli</name>
    <dbReference type="NCBI Taxonomy" id="2802280"/>
    <lineage>
        <taxon>Bacteria</taxon>
        <taxon>Bacillati</taxon>
        <taxon>Actinomycetota</taxon>
        <taxon>Actinomycetes</taxon>
        <taxon>Kitasatosporales</taxon>
        <taxon>Streptomycetaceae</taxon>
        <taxon>Streptomyces</taxon>
    </lineage>
</organism>
<dbReference type="Gene3D" id="3.10.129.110">
    <property type="entry name" value="Polyketide synthase dehydratase"/>
    <property type="match status" value="1"/>
</dbReference>
<dbReference type="SUPFAM" id="SSF101173">
    <property type="entry name" value="Docking domain B of the erythromycin polyketide synthase (DEBS)"/>
    <property type="match status" value="1"/>
</dbReference>
<dbReference type="InterPro" id="IPR016035">
    <property type="entry name" value="Acyl_Trfase/lysoPLipase"/>
</dbReference>
<dbReference type="SMART" id="SM00826">
    <property type="entry name" value="PKS_DH"/>
    <property type="match status" value="1"/>
</dbReference>
<dbReference type="InterPro" id="IPR036299">
    <property type="entry name" value="Polyketide_synth_docking_sf"/>
</dbReference>
<dbReference type="InterPro" id="IPR042104">
    <property type="entry name" value="PKS_dehydratase_sf"/>
</dbReference>
<dbReference type="Pfam" id="PF21089">
    <property type="entry name" value="PKS_DH_N"/>
    <property type="match status" value="1"/>
</dbReference>
<evidence type="ECO:0000256" key="4">
    <source>
        <dbReference type="ARBA" id="ARBA00022553"/>
    </source>
</evidence>
<dbReference type="InterPro" id="IPR001227">
    <property type="entry name" value="Ac_transferase_dom_sf"/>
</dbReference>
<dbReference type="InterPro" id="IPR049551">
    <property type="entry name" value="PKS_DH_C"/>
</dbReference>
<dbReference type="SUPFAM" id="SSF47336">
    <property type="entry name" value="ACP-like"/>
    <property type="match status" value="1"/>
</dbReference>
<dbReference type="CDD" id="cd00833">
    <property type="entry name" value="PKS"/>
    <property type="match status" value="1"/>
</dbReference>
<dbReference type="InterPro" id="IPR018201">
    <property type="entry name" value="Ketoacyl_synth_AS"/>
</dbReference>
<feature type="region of interest" description="N-terminal hotdog fold" evidence="9">
    <location>
        <begin position="808"/>
        <end position="935"/>
    </location>
</feature>
<dbReference type="PROSITE" id="PS52004">
    <property type="entry name" value="KS3_2"/>
    <property type="match status" value="1"/>
</dbReference>
<dbReference type="InterPro" id="IPR016039">
    <property type="entry name" value="Thiolase-like"/>
</dbReference>
<dbReference type="Pfam" id="PF00550">
    <property type="entry name" value="PP-binding"/>
    <property type="match status" value="1"/>
</dbReference>
<dbReference type="Proteomes" id="UP000621386">
    <property type="component" value="Unassembled WGS sequence"/>
</dbReference>
<keyword evidence="14" id="KW-1185">Reference proteome</keyword>
<dbReference type="InterPro" id="IPR014030">
    <property type="entry name" value="Ketoacyl_synth_N"/>
</dbReference>
<dbReference type="InterPro" id="IPR036736">
    <property type="entry name" value="ACP-like_sf"/>
</dbReference>
<dbReference type="Pfam" id="PF16197">
    <property type="entry name" value="KAsynt_C_assoc"/>
    <property type="match status" value="1"/>
</dbReference>
<dbReference type="InterPro" id="IPR014043">
    <property type="entry name" value="Acyl_transferase_dom"/>
</dbReference>
<feature type="domain" description="Carrier" evidence="10">
    <location>
        <begin position="1112"/>
        <end position="1192"/>
    </location>
</feature>
<keyword evidence="4" id="KW-0597">Phosphoprotein</keyword>
<keyword evidence="7" id="KW-0511">Multifunctional enzyme</keyword>
<feature type="domain" description="PKS/mFAS DH" evidence="12">
    <location>
        <begin position="808"/>
        <end position="1082"/>
    </location>
</feature>
<evidence type="ECO:0000256" key="9">
    <source>
        <dbReference type="PROSITE-ProRule" id="PRU01363"/>
    </source>
</evidence>
<dbReference type="InterPro" id="IPR049900">
    <property type="entry name" value="PKS_mFAS_DH"/>
</dbReference>
<evidence type="ECO:0000313" key="13">
    <source>
        <dbReference type="EMBL" id="MBL1103050.1"/>
    </source>
</evidence>
<evidence type="ECO:0000259" key="10">
    <source>
        <dbReference type="PROSITE" id="PS50075"/>
    </source>
</evidence>
<keyword evidence="6" id="KW-0045">Antibiotic biosynthesis</keyword>
<dbReference type="InterPro" id="IPR020807">
    <property type="entry name" value="PKS_DH"/>
</dbReference>
<dbReference type="Pfam" id="PF14765">
    <property type="entry name" value="PS-DH"/>
    <property type="match status" value="1"/>
</dbReference>
<gene>
    <name evidence="13" type="ORF">JK361_00215</name>
</gene>
<comment type="cofactor">
    <cofactor evidence="1">
        <name>pantetheine 4'-phosphate</name>
        <dbReference type="ChEBI" id="CHEBI:47942"/>
    </cofactor>
</comment>
<dbReference type="PANTHER" id="PTHR43775:SF51">
    <property type="entry name" value="INACTIVE PHENOLPHTHIOCEROL SYNTHESIS POLYKETIDE SYNTHASE TYPE I PKS1-RELATED"/>
    <property type="match status" value="1"/>
</dbReference>
<dbReference type="PROSITE" id="PS00606">
    <property type="entry name" value="KS3_1"/>
    <property type="match status" value="1"/>
</dbReference>
<dbReference type="InterPro" id="IPR050091">
    <property type="entry name" value="PKS_NRPS_Biosynth_Enz"/>
</dbReference>
<dbReference type="Pfam" id="PF02801">
    <property type="entry name" value="Ketoacyl-synt_C"/>
    <property type="match status" value="1"/>
</dbReference>
<dbReference type="PROSITE" id="PS00012">
    <property type="entry name" value="PHOSPHOPANTETHEINE"/>
    <property type="match status" value="1"/>
</dbReference>
<comment type="caution">
    <text evidence="13">The sequence shown here is derived from an EMBL/GenBank/DDBJ whole genome shotgun (WGS) entry which is preliminary data.</text>
</comment>
<dbReference type="Pfam" id="PF08990">
    <property type="entry name" value="Docking"/>
    <property type="match status" value="1"/>
</dbReference>
<dbReference type="Gene3D" id="3.40.47.10">
    <property type="match status" value="1"/>
</dbReference>
<keyword evidence="3" id="KW-0596">Phosphopantetheine</keyword>
<dbReference type="InterPro" id="IPR006162">
    <property type="entry name" value="Ppantetheine_attach_site"/>
</dbReference>
<dbReference type="RefSeq" id="WP_201813527.1">
    <property type="nucleotide sequence ID" value="NZ_JAERRH010000001.1"/>
</dbReference>
<dbReference type="SUPFAM" id="SSF53901">
    <property type="entry name" value="Thiolase-like"/>
    <property type="match status" value="1"/>
</dbReference>
<protein>
    <submittedName>
        <fullName evidence="13">Polyketide synthase dehydratase domain-containing protein</fullName>
    </submittedName>
</protein>
<name>A0ABS1NSY8_9ACTN</name>
<dbReference type="Gene3D" id="3.30.70.3290">
    <property type="match status" value="2"/>
</dbReference>
<dbReference type="PROSITE" id="PS50075">
    <property type="entry name" value="CARRIER"/>
    <property type="match status" value="1"/>
</dbReference>
<dbReference type="SUPFAM" id="SSF52151">
    <property type="entry name" value="FabD/lysophospholipase-like"/>
    <property type="match status" value="1"/>
</dbReference>
<dbReference type="Gene3D" id="3.40.366.10">
    <property type="entry name" value="Malonyl-Coenzyme A Acyl Carrier Protein, domain 2"/>
    <property type="match status" value="1"/>
</dbReference>
<feature type="domain" description="Ketosynthase family 3 (KS3)" evidence="11">
    <location>
        <begin position="33"/>
        <end position="459"/>
    </location>
</feature>
<dbReference type="InterPro" id="IPR009081">
    <property type="entry name" value="PP-bd_ACP"/>
</dbReference>
<dbReference type="InterPro" id="IPR014031">
    <property type="entry name" value="Ketoacyl_synth_C"/>
</dbReference>
<dbReference type="Gene3D" id="3.30.70.250">
    <property type="entry name" value="Malonyl-CoA ACP transacylase, ACP-binding"/>
    <property type="match status" value="1"/>
</dbReference>
<proteinExistence type="predicted"/>
<comment type="caution">
    <text evidence="9">Lacks conserved residue(s) required for the propagation of feature annotation.</text>
</comment>
<accession>A0ABS1NSY8</accession>
<dbReference type="SMART" id="SM00825">
    <property type="entry name" value="PKS_KS"/>
    <property type="match status" value="1"/>
</dbReference>
<comment type="pathway">
    <text evidence="2">Antibiotic biosynthesis.</text>
</comment>
<dbReference type="InterPro" id="IPR032821">
    <property type="entry name" value="PKS_assoc"/>
</dbReference>
<evidence type="ECO:0000256" key="8">
    <source>
        <dbReference type="ARBA" id="ARBA00023315"/>
    </source>
</evidence>
<dbReference type="EMBL" id="JAERRH010000001">
    <property type="protein sequence ID" value="MBL1103050.1"/>
    <property type="molecule type" value="Genomic_DNA"/>
</dbReference>
<evidence type="ECO:0000259" key="12">
    <source>
        <dbReference type="PROSITE" id="PS52019"/>
    </source>
</evidence>
<dbReference type="PROSITE" id="PS52019">
    <property type="entry name" value="PKS_MFAS_DH"/>
    <property type="match status" value="1"/>
</dbReference>
<keyword evidence="8" id="KW-0012">Acyltransferase</keyword>
<evidence type="ECO:0000256" key="2">
    <source>
        <dbReference type="ARBA" id="ARBA00004792"/>
    </source>
</evidence>
<dbReference type="PANTHER" id="PTHR43775">
    <property type="entry name" value="FATTY ACID SYNTHASE"/>
    <property type="match status" value="1"/>
</dbReference>
<evidence type="ECO:0000256" key="5">
    <source>
        <dbReference type="ARBA" id="ARBA00022679"/>
    </source>
</evidence>
<dbReference type="Pfam" id="PF00109">
    <property type="entry name" value="ketoacyl-synt"/>
    <property type="match status" value="1"/>
</dbReference>
<reference evidence="13 14" key="1">
    <citation type="submission" date="2021-01" db="EMBL/GenBank/DDBJ databases">
        <title>WGS of actinomycetes isolated from Thailand.</title>
        <authorList>
            <person name="Thawai C."/>
        </authorList>
    </citation>
    <scope>NUCLEOTIDE SEQUENCE [LARGE SCALE GENOMIC DNA]</scope>
    <source>
        <strain evidence="13 14">CH5-8</strain>
    </source>
</reference>
<evidence type="ECO:0000313" key="14">
    <source>
        <dbReference type="Proteomes" id="UP000621386"/>
    </source>
</evidence>
<feature type="region of interest" description="C-terminal hotdog fold" evidence="9">
    <location>
        <begin position="948"/>
        <end position="1082"/>
    </location>
</feature>
<dbReference type="SMART" id="SM00827">
    <property type="entry name" value="PKS_AT"/>
    <property type="match status" value="1"/>
</dbReference>
<evidence type="ECO:0000256" key="6">
    <source>
        <dbReference type="ARBA" id="ARBA00023194"/>
    </source>
</evidence>
<dbReference type="InterPro" id="IPR049552">
    <property type="entry name" value="PKS_DH_N"/>
</dbReference>
<keyword evidence="5" id="KW-0808">Transferase</keyword>
<evidence type="ECO:0000259" key="11">
    <source>
        <dbReference type="PROSITE" id="PS52004"/>
    </source>
</evidence>
<dbReference type="InterPro" id="IPR015083">
    <property type="entry name" value="NorB/c/GfsB-D-like_docking"/>
</dbReference>
<evidence type="ECO:0000256" key="1">
    <source>
        <dbReference type="ARBA" id="ARBA00001957"/>
    </source>
</evidence>
<evidence type="ECO:0000256" key="3">
    <source>
        <dbReference type="ARBA" id="ARBA00022450"/>
    </source>
</evidence>
<sequence>MADEEKLRQYLKKATGELQRTARKLHEAELRDSEPIAIVGMSCRFPPDLRSAADLWRFVSGEGDGISPFPGDRGWGAVGVPGGTDAMPEPSARQGGFVAGADRFDAGFFGIGEHEALAMDPQQRLLLETAWEAVEHAGLDPAGLRGTGAGVYAGVSYCHYGAGPQAALPAGVEDQLIIGGAPSTASGRVAYVMGLHGPAISIDTACSSSLVAIHLACQGLRRGDCELALAGGVTIMATPDVIIEFGHRGALAGDGRCKPFADAADGMGFSEGGGLLVLERLSVARRNGHSVLAVIRGSAVNQDGATNGMTSPSRAAQEAVIRQALANAGLTPDQVDAVEGHGTGTPLGDSIEAEAVIATYGETRTADRPLRLGSVKSNIGHTQTASGVAGVIKMVMSMRAGTHARTLHIDKPSSYVDWSGGTVALTTEAVPWPADGRPRRAGVSSFGISGTNAHLILEQEAAADGAFAPAPAGAGAVSTPWVLSAKTEPALRAMAAELRDALTARPAPVAEVGIALARTRAGFGHRAVSVGASAGEHLAALAALARGEDAPGLFTGAVTAARTAVVFTGSEPGAGDPVRRQAERFPAFAEAYDDVRARLEALLDRPLPEYPRAAVFALQVALYRLIRSCGVVPDLVAGSGIGEITAAHAAGVLSLDDAAALAAAAARASGAPGDGAADELRATAERIGYAKPDIALVSPGEPGRPDHWAAGDFLRPGTGDVLAAVRSRGATACLELDPEAVVSEDGVPARLAAAYTAGTAVSWEAVFTGTGAGRVRLPGYPFQRKRYWLDAPVTRGRGGHEAVRQSVHPLLGGAIDLAGSAERRFTRTLTAREPWYVAQYRLRGTPALPPAAVAEWALAAARHGAHGGDGVLTVENLTFGAPTTLPGTPALSLQTAAETDGAARRIRGFSADPEDADGGWTLRFTASVTAQIPPAPSAADLDGLRARMTEQDPAALFARLDDAAIACGPAFRQVTRGWWRADDEALAVLETDVAAADPYVLHPVVLEACLLTALPLVADTGLWLPAGLSRLTCHRELPRRLWCHVRRTQAGALDLELFSGTGEPLVTLAGLTHAASDLAERAAADAEPDAAGPWDADELSRLAVEDPEAARQALTDIVFARVTALVEGLADDRESLRARFAGTRLGDLGLDSLRAMRLREQFRTGLFVDVPPQRLLGDTTVADIVDLVCRSLAARSLVVTGDEEPEATGPIEELIL</sequence>